<accession>A0A9D0ZLF6</accession>
<dbReference type="Pfam" id="PF12680">
    <property type="entry name" value="SnoaL_2"/>
    <property type="match status" value="1"/>
</dbReference>
<proteinExistence type="predicted"/>
<dbReference type="InterPro" id="IPR032710">
    <property type="entry name" value="NTF2-like_dom_sf"/>
</dbReference>
<feature type="domain" description="SnoaL-like" evidence="1">
    <location>
        <begin position="8"/>
        <end position="108"/>
    </location>
</feature>
<name>A0A9D0ZLF6_9FIRM</name>
<dbReference type="Proteomes" id="UP000824260">
    <property type="component" value="Unassembled WGS sequence"/>
</dbReference>
<dbReference type="AlphaFoldDB" id="A0A9D0ZLF6"/>
<dbReference type="InterPro" id="IPR037401">
    <property type="entry name" value="SnoaL-like"/>
</dbReference>
<dbReference type="Gene3D" id="3.10.450.50">
    <property type="match status" value="1"/>
</dbReference>
<protein>
    <submittedName>
        <fullName evidence="2">Nuclear transport factor 2 family protein</fullName>
    </submittedName>
</protein>
<evidence type="ECO:0000259" key="1">
    <source>
        <dbReference type="Pfam" id="PF12680"/>
    </source>
</evidence>
<sequence length="139" mass="16740">MDRREESIRRWFDMWLQKKDTGIEELFSQDAVYIESWGPEYRGVEKIRHWFAEWNTRGSVLAWDIRGFFHKEDQTVAQWYFRNAMDDGRMEEFDGMTLVRWSEMGQICFLQEFGCNLNRYDPYAGGDAPHFAGDAPKWF</sequence>
<evidence type="ECO:0000313" key="3">
    <source>
        <dbReference type="Proteomes" id="UP000824260"/>
    </source>
</evidence>
<comment type="caution">
    <text evidence="2">The sequence shown here is derived from an EMBL/GenBank/DDBJ whole genome shotgun (WGS) entry which is preliminary data.</text>
</comment>
<dbReference type="SUPFAM" id="SSF54427">
    <property type="entry name" value="NTF2-like"/>
    <property type="match status" value="1"/>
</dbReference>
<gene>
    <name evidence="2" type="ORF">IAA52_06280</name>
</gene>
<organism evidence="2 3">
    <name type="scientific">Candidatus Pullichristensenella stercorigallinarum</name>
    <dbReference type="NCBI Taxonomy" id="2840909"/>
    <lineage>
        <taxon>Bacteria</taxon>
        <taxon>Bacillati</taxon>
        <taxon>Bacillota</taxon>
        <taxon>Clostridia</taxon>
        <taxon>Candidatus Pullichristensenella</taxon>
    </lineage>
</organism>
<reference evidence="2" key="1">
    <citation type="submission" date="2020-10" db="EMBL/GenBank/DDBJ databases">
        <authorList>
            <person name="Gilroy R."/>
        </authorList>
    </citation>
    <scope>NUCLEOTIDE SEQUENCE</scope>
    <source>
        <strain evidence="2">ChiSjej6B24-2974</strain>
    </source>
</reference>
<reference evidence="2" key="2">
    <citation type="journal article" date="2021" name="PeerJ">
        <title>Extensive microbial diversity within the chicken gut microbiome revealed by metagenomics and culture.</title>
        <authorList>
            <person name="Gilroy R."/>
            <person name="Ravi A."/>
            <person name="Getino M."/>
            <person name="Pursley I."/>
            <person name="Horton D.L."/>
            <person name="Alikhan N.F."/>
            <person name="Baker D."/>
            <person name="Gharbi K."/>
            <person name="Hall N."/>
            <person name="Watson M."/>
            <person name="Adriaenssens E.M."/>
            <person name="Foster-Nyarko E."/>
            <person name="Jarju S."/>
            <person name="Secka A."/>
            <person name="Antonio M."/>
            <person name="Oren A."/>
            <person name="Chaudhuri R.R."/>
            <person name="La Ragione R."/>
            <person name="Hildebrand F."/>
            <person name="Pallen M.J."/>
        </authorList>
    </citation>
    <scope>NUCLEOTIDE SEQUENCE</scope>
    <source>
        <strain evidence="2">ChiSjej6B24-2974</strain>
    </source>
</reference>
<evidence type="ECO:0000313" key="2">
    <source>
        <dbReference type="EMBL" id="HIQ82695.1"/>
    </source>
</evidence>
<dbReference type="EMBL" id="DVFZ01000061">
    <property type="protein sequence ID" value="HIQ82695.1"/>
    <property type="molecule type" value="Genomic_DNA"/>
</dbReference>